<evidence type="ECO:0000256" key="3">
    <source>
        <dbReference type="ARBA" id="ARBA00022729"/>
    </source>
</evidence>
<keyword evidence="2" id="KW-0645">Protease</keyword>
<dbReference type="PANTHER" id="PTHR33734">
    <property type="entry name" value="LYSM DOMAIN-CONTAINING GPI-ANCHORED PROTEIN 2"/>
    <property type="match status" value="1"/>
</dbReference>
<accession>A0A2N6SCN8</accession>
<evidence type="ECO:0000256" key="2">
    <source>
        <dbReference type="ARBA" id="ARBA00022670"/>
    </source>
</evidence>
<dbReference type="RefSeq" id="WP_102190280.1">
    <property type="nucleotide sequence ID" value="NZ_PNGT01000012.1"/>
</dbReference>
<feature type="region of interest" description="Disordered" evidence="8">
    <location>
        <begin position="239"/>
        <end position="329"/>
    </location>
</feature>
<dbReference type="SUPFAM" id="SSF54106">
    <property type="entry name" value="LysM domain"/>
    <property type="match status" value="2"/>
</dbReference>
<dbReference type="PROSITE" id="PS51935">
    <property type="entry name" value="NLPC_P60"/>
    <property type="match status" value="1"/>
</dbReference>
<dbReference type="EMBL" id="PNGT01000012">
    <property type="protein sequence ID" value="PMC51686.1"/>
    <property type="molecule type" value="Genomic_DNA"/>
</dbReference>
<name>A0A2N6SCN8_9BACL</name>
<evidence type="ECO:0000313" key="12">
    <source>
        <dbReference type="Proteomes" id="UP000235670"/>
    </source>
</evidence>
<dbReference type="CDD" id="cd00118">
    <property type="entry name" value="LysM"/>
    <property type="match status" value="2"/>
</dbReference>
<dbReference type="SUPFAM" id="SSF54001">
    <property type="entry name" value="Cysteine proteinases"/>
    <property type="match status" value="1"/>
</dbReference>
<feature type="domain" description="LysM" evidence="9">
    <location>
        <begin position="89"/>
        <end position="133"/>
    </location>
</feature>
<dbReference type="Pfam" id="PF00877">
    <property type="entry name" value="NLPC_P60"/>
    <property type="match status" value="1"/>
</dbReference>
<evidence type="ECO:0000259" key="9">
    <source>
        <dbReference type="PROSITE" id="PS51782"/>
    </source>
</evidence>
<protein>
    <submittedName>
        <fullName evidence="11">Peptidoglycan-binding protein LysM</fullName>
    </submittedName>
</protein>
<dbReference type="GO" id="GO:0008932">
    <property type="term" value="F:lytic endotransglycosylase activity"/>
    <property type="evidence" value="ECO:0007669"/>
    <property type="project" value="TreeGrafter"/>
</dbReference>
<evidence type="ECO:0000256" key="6">
    <source>
        <dbReference type="ARBA" id="ARBA00022807"/>
    </source>
</evidence>
<dbReference type="InterPro" id="IPR036779">
    <property type="entry name" value="LysM_dom_sf"/>
</dbReference>
<feature type="domain" description="NlpC/P60" evidence="10">
    <location>
        <begin position="318"/>
        <end position="437"/>
    </location>
</feature>
<evidence type="ECO:0000256" key="8">
    <source>
        <dbReference type="SAM" id="MobiDB-lite"/>
    </source>
</evidence>
<comment type="similarity">
    <text evidence="1">Belongs to the peptidase C40 family.</text>
</comment>
<evidence type="ECO:0000256" key="4">
    <source>
        <dbReference type="ARBA" id="ARBA00022737"/>
    </source>
</evidence>
<dbReference type="PANTHER" id="PTHR33734:SF22">
    <property type="entry name" value="MEMBRANE-BOUND LYTIC MUREIN TRANSGLYCOSYLASE D"/>
    <property type="match status" value="1"/>
</dbReference>
<dbReference type="AlphaFoldDB" id="A0A2N6SCN8"/>
<evidence type="ECO:0000256" key="7">
    <source>
        <dbReference type="ARBA" id="ARBA00023316"/>
    </source>
</evidence>
<dbReference type="SMART" id="SM00257">
    <property type="entry name" value="LysM"/>
    <property type="match status" value="2"/>
</dbReference>
<dbReference type="InterPro" id="IPR000064">
    <property type="entry name" value="NLP_P60_dom"/>
</dbReference>
<keyword evidence="5" id="KW-0378">Hydrolase</keyword>
<dbReference type="Pfam" id="PF01476">
    <property type="entry name" value="LysM"/>
    <property type="match status" value="2"/>
</dbReference>
<sequence>MSKLHKIVATTAFVGTVAVGGSQIADADTYTIKSGDTLWDIAVNNGTTVDALMQDNNLSSHLIYPGDKLNYSSSSSSSVEKLAQVKNDGYYTIALGDTLGTVADKFGTSVDNLVEINNLSNPHLVYVGQVIKVDGNVAPKATPAVAQAAPVQAAPVQAAPVSRVQAAPVAQTKVAAPAAQTKAAAPAAQTKAAAPAAQTKAAAPAAQTKVAAPAAQTKAAAPAAQTKAAAPVAQTKAVTTAAPKTETKAAAQTPAPAAQTKAATPAPKAETKAAAQTPAPAAQTKATTPAPKAETKAAAQTPAPAAQTKAATPAPAAQTKPAATTTPSGSKNAAIYQAALAQVGRYQDCTMLVTNALKSVGINYHDWPAGYMKLGTQVSASQAQAGDLVYYANGGTGLAHIAVYAGNGQAVHGGWLGNQTVVNTANVGSGPVYIRVK</sequence>
<dbReference type="GO" id="GO:0071555">
    <property type="term" value="P:cell wall organization"/>
    <property type="evidence" value="ECO:0007669"/>
    <property type="project" value="UniProtKB-KW"/>
</dbReference>
<dbReference type="GO" id="GO:0006508">
    <property type="term" value="P:proteolysis"/>
    <property type="evidence" value="ECO:0007669"/>
    <property type="project" value="UniProtKB-KW"/>
</dbReference>
<reference evidence="11 12" key="1">
    <citation type="submission" date="2017-09" db="EMBL/GenBank/DDBJ databases">
        <title>Bacterial strain isolated from the female urinary microbiota.</title>
        <authorList>
            <person name="Thomas-White K."/>
            <person name="Kumar N."/>
            <person name="Forster S."/>
            <person name="Putonti C."/>
            <person name="Lawley T."/>
            <person name="Wolfe A.J."/>
        </authorList>
    </citation>
    <scope>NUCLEOTIDE SEQUENCE [LARGE SCALE GENOMIC DNA]</scope>
    <source>
        <strain evidence="11 12">UMB0186</strain>
    </source>
</reference>
<evidence type="ECO:0000256" key="1">
    <source>
        <dbReference type="ARBA" id="ARBA00007074"/>
    </source>
</evidence>
<keyword evidence="6" id="KW-0788">Thiol protease</keyword>
<gene>
    <name evidence="11" type="ORF">CJ218_08595</name>
</gene>
<dbReference type="Proteomes" id="UP000235670">
    <property type="component" value="Unassembled WGS sequence"/>
</dbReference>
<dbReference type="STRING" id="84135.GCA_001052115_00159"/>
<dbReference type="Gene3D" id="3.10.350.10">
    <property type="entry name" value="LysM domain"/>
    <property type="match status" value="2"/>
</dbReference>
<keyword evidence="7" id="KW-0961">Cell wall biogenesis/degradation</keyword>
<dbReference type="InterPro" id="IPR038765">
    <property type="entry name" value="Papain-like_cys_pep_sf"/>
</dbReference>
<dbReference type="GO" id="GO:0008234">
    <property type="term" value="F:cysteine-type peptidase activity"/>
    <property type="evidence" value="ECO:0007669"/>
    <property type="project" value="UniProtKB-KW"/>
</dbReference>
<dbReference type="OrthoDB" id="9813368at2"/>
<evidence type="ECO:0000256" key="5">
    <source>
        <dbReference type="ARBA" id="ARBA00022801"/>
    </source>
</evidence>
<keyword evidence="4" id="KW-0677">Repeat</keyword>
<feature type="domain" description="LysM" evidence="9">
    <location>
        <begin position="28"/>
        <end position="71"/>
    </location>
</feature>
<comment type="caution">
    <text evidence="11">The sequence shown here is derived from an EMBL/GenBank/DDBJ whole genome shotgun (WGS) entry which is preliminary data.</text>
</comment>
<feature type="compositionally biased region" description="Low complexity" evidence="8">
    <location>
        <begin position="239"/>
        <end position="327"/>
    </location>
</feature>
<organism evidence="11 12">
    <name type="scientific">Gemella sanguinis</name>
    <dbReference type="NCBI Taxonomy" id="84135"/>
    <lineage>
        <taxon>Bacteria</taxon>
        <taxon>Bacillati</taxon>
        <taxon>Bacillota</taxon>
        <taxon>Bacilli</taxon>
        <taxon>Bacillales</taxon>
        <taxon>Gemellaceae</taxon>
        <taxon>Gemella</taxon>
    </lineage>
</organism>
<proteinExistence type="inferred from homology"/>
<dbReference type="Gene3D" id="3.90.1720.10">
    <property type="entry name" value="endopeptidase domain like (from Nostoc punctiforme)"/>
    <property type="match status" value="1"/>
</dbReference>
<dbReference type="InterPro" id="IPR018392">
    <property type="entry name" value="LysM"/>
</dbReference>
<evidence type="ECO:0000259" key="10">
    <source>
        <dbReference type="PROSITE" id="PS51935"/>
    </source>
</evidence>
<keyword evidence="3" id="KW-0732">Signal</keyword>
<dbReference type="PROSITE" id="PS51782">
    <property type="entry name" value="LYSM"/>
    <property type="match status" value="2"/>
</dbReference>
<evidence type="ECO:0000313" key="11">
    <source>
        <dbReference type="EMBL" id="PMC51686.1"/>
    </source>
</evidence>